<organism evidence="1 2">
    <name type="scientific">Daphnia magna</name>
    <dbReference type="NCBI Taxonomy" id="35525"/>
    <lineage>
        <taxon>Eukaryota</taxon>
        <taxon>Metazoa</taxon>
        <taxon>Ecdysozoa</taxon>
        <taxon>Arthropoda</taxon>
        <taxon>Crustacea</taxon>
        <taxon>Branchiopoda</taxon>
        <taxon>Diplostraca</taxon>
        <taxon>Cladocera</taxon>
        <taxon>Anomopoda</taxon>
        <taxon>Daphniidae</taxon>
        <taxon>Daphnia</taxon>
    </lineage>
</organism>
<gene>
    <name evidence="1" type="ORF">OUZ56_008515</name>
</gene>
<evidence type="ECO:0000313" key="1">
    <source>
        <dbReference type="EMBL" id="KAK4023081.1"/>
    </source>
</evidence>
<dbReference type="Proteomes" id="UP001234178">
    <property type="component" value="Unassembled WGS sequence"/>
</dbReference>
<proteinExistence type="predicted"/>
<dbReference type="EMBL" id="JAOYFB010000037">
    <property type="protein sequence ID" value="KAK4023081.1"/>
    <property type="molecule type" value="Genomic_DNA"/>
</dbReference>
<evidence type="ECO:0000313" key="2">
    <source>
        <dbReference type="Proteomes" id="UP001234178"/>
    </source>
</evidence>
<keyword evidence="2" id="KW-1185">Reference proteome</keyword>
<sequence>MPCGMRVCLDATSQQRNNGQEPTKIYRHHRQHVRRQASSIQNNTTPRLLCATSAGATTGWRLLLFCLISFVGRMWVIGRFLNQVALSGIGTFCDAADYSYL</sequence>
<accession>A0ABR0AD76</accession>
<comment type="caution">
    <text evidence="1">The sequence shown here is derived from an EMBL/GenBank/DDBJ whole genome shotgun (WGS) entry which is preliminary data.</text>
</comment>
<reference evidence="1 2" key="1">
    <citation type="journal article" date="2023" name="Nucleic Acids Res.">
        <title>The hologenome of Daphnia magna reveals possible DNA methylation and microbiome-mediated evolution of the host genome.</title>
        <authorList>
            <person name="Chaturvedi A."/>
            <person name="Li X."/>
            <person name="Dhandapani V."/>
            <person name="Marshall H."/>
            <person name="Kissane S."/>
            <person name="Cuenca-Cambronero M."/>
            <person name="Asole G."/>
            <person name="Calvet F."/>
            <person name="Ruiz-Romero M."/>
            <person name="Marangio P."/>
            <person name="Guigo R."/>
            <person name="Rago D."/>
            <person name="Mirbahai L."/>
            <person name="Eastwood N."/>
            <person name="Colbourne J.K."/>
            <person name="Zhou J."/>
            <person name="Mallon E."/>
            <person name="Orsini L."/>
        </authorList>
    </citation>
    <scope>NUCLEOTIDE SEQUENCE [LARGE SCALE GENOMIC DNA]</scope>
    <source>
        <strain evidence="1">LRV0_1</strain>
    </source>
</reference>
<protein>
    <submittedName>
        <fullName evidence="1">Uncharacterized protein</fullName>
    </submittedName>
</protein>
<name>A0ABR0AD76_9CRUS</name>